<proteinExistence type="inferred from homology"/>
<dbReference type="Proteomes" id="UP001221328">
    <property type="component" value="Unassembled WGS sequence"/>
</dbReference>
<feature type="domain" description="UspA" evidence="2">
    <location>
        <begin position="139"/>
        <end position="281"/>
    </location>
</feature>
<dbReference type="Gene3D" id="3.40.50.620">
    <property type="entry name" value="HUPs"/>
    <property type="match status" value="2"/>
</dbReference>
<dbReference type="InterPro" id="IPR014729">
    <property type="entry name" value="Rossmann-like_a/b/a_fold"/>
</dbReference>
<keyword evidence="4" id="KW-1185">Reference proteome</keyword>
<comment type="similarity">
    <text evidence="1">Belongs to the universal stress protein A family.</text>
</comment>
<evidence type="ECO:0000259" key="2">
    <source>
        <dbReference type="Pfam" id="PF00582"/>
    </source>
</evidence>
<feature type="domain" description="UspA" evidence="2">
    <location>
        <begin position="55"/>
        <end position="123"/>
    </location>
</feature>
<feature type="domain" description="UspA" evidence="2">
    <location>
        <begin position="4"/>
        <end position="54"/>
    </location>
</feature>
<dbReference type="PANTHER" id="PTHR46268:SF6">
    <property type="entry name" value="UNIVERSAL STRESS PROTEIN UP12"/>
    <property type="match status" value="1"/>
</dbReference>
<organism evidence="3 4">
    <name type="scientific">Streptomyces gilvifuscus</name>
    <dbReference type="NCBI Taxonomy" id="1550617"/>
    <lineage>
        <taxon>Bacteria</taxon>
        <taxon>Bacillati</taxon>
        <taxon>Actinomycetota</taxon>
        <taxon>Actinomycetes</taxon>
        <taxon>Kitasatosporales</taxon>
        <taxon>Streptomycetaceae</taxon>
        <taxon>Streptomyces</taxon>
    </lineage>
</organism>
<dbReference type="Pfam" id="PF00582">
    <property type="entry name" value="Usp"/>
    <property type="match status" value="3"/>
</dbReference>
<dbReference type="PRINTS" id="PR01438">
    <property type="entry name" value="UNVRSLSTRESS"/>
</dbReference>
<reference evidence="3 4" key="1">
    <citation type="journal article" date="2015" name="Int. J. Syst. Evol. Microbiol.">
        <title>Streptomyces gilvifuscus sp. nov., an actinomycete that produces antibacterial compounds isolated from soil.</title>
        <authorList>
            <person name="Nguyen T.M."/>
            <person name="Kim J."/>
        </authorList>
    </citation>
    <scope>NUCLEOTIDE SEQUENCE [LARGE SCALE GENOMIC DNA]</scope>
    <source>
        <strain evidence="3 4">T113</strain>
    </source>
</reference>
<dbReference type="SUPFAM" id="SSF52402">
    <property type="entry name" value="Adenine nucleotide alpha hydrolases-like"/>
    <property type="match status" value="2"/>
</dbReference>
<protein>
    <submittedName>
        <fullName evidence="3">Universal stress protein</fullName>
    </submittedName>
</protein>
<gene>
    <name evidence="3" type="ORF">PO587_10045</name>
</gene>
<evidence type="ECO:0000256" key="1">
    <source>
        <dbReference type="ARBA" id="ARBA00008791"/>
    </source>
</evidence>
<dbReference type="EMBL" id="JAQOSK010000003">
    <property type="protein sequence ID" value="MDC2954804.1"/>
    <property type="molecule type" value="Genomic_DNA"/>
</dbReference>
<dbReference type="InterPro" id="IPR006015">
    <property type="entry name" value="Universal_stress_UspA"/>
</dbReference>
<comment type="caution">
    <text evidence="3">The sequence shown here is derived from an EMBL/GenBank/DDBJ whole genome shotgun (WGS) entry which is preliminary data.</text>
</comment>
<dbReference type="InterPro" id="IPR006016">
    <property type="entry name" value="UspA"/>
</dbReference>
<name>A0ABT5FQK5_9ACTN</name>
<evidence type="ECO:0000313" key="4">
    <source>
        <dbReference type="Proteomes" id="UP001221328"/>
    </source>
</evidence>
<sequence length="284" mass="30062">MTLQHVVVGVDGTLAAVRALDRAADEAARRDAELRVVYAVPDRDEAAPILASAVARVHTRRPGLRVTTEDVQGSAVRALTDASEGAALTVVGTRGFGGVTGTLFGSVSLRLAAQAHGPLMVVRGDHVVDHAAEPFDAGRHVLLGLQGDGDADVAAYAFEEAERRGVWLHVLHSWNHRHVAPELPSLLPATSPGQQRLAQHDRAEEAVPRFSLARLQERHPRVGVDARTVRGGPAHALLEATADASVVVIGAHRRTGRVGPHLGTVAHTLLHHSHCPVVLVPTDA</sequence>
<accession>A0ABT5FQK5</accession>
<dbReference type="RefSeq" id="WP_272174928.1">
    <property type="nucleotide sequence ID" value="NZ_JAQOSK010000003.1"/>
</dbReference>
<dbReference type="PANTHER" id="PTHR46268">
    <property type="entry name" value="STRESS RESPONSE PROTEIN NHAX"/>
    <property type="match status" value="1"/>
</dbReference>
<evidence type="ECO:0000313" key="3">
    <source>
        <dbReference type="EMBL" id="MDC2954804.1"/>
    </source>
</evidence>